<evidence type="ECO:0000256" key="10">
    <source>
        <dbReference type="SAM" id="Phobius"/>
    </source>
</evidence>
<dbReference type="GO" id="GO:0008360">
    <property type="term" value="P:regulation of cell shape"/>
    <property type="evidence" value="ECO:0007669"/>
    <property type="project" value="TreeGrafter"/>
</dbReference>
<comment type="subcellular location">
    <subcellularLocation>
        <location evidence="1">Membrane</location>
        <topology evidence="1">Single-pass membrane protein</topology>
    </subcellularLocation>
</comment>
<keyword evidence="6 10" id="KW-0472">Membrane</keyword>
<comment type="caution">
    <text evidence="9">Lacks conserved residue(s) required for the propagation of feature annotation.</text>
</comment>
<evidence type="ECO:0000256" key="3">
    <source>
        <dbReference type="ARBA" id="ARBA00022729"/>
    </source>
</evidence>
<evidence type="ECO:0000256" key="5">
    <source>
        <dbReference type="ARBA" id="ARBA00022989"/>
    </source>
</evidence>
<dbReference type="SMART" id="SM00630">
    <property type="entry name" value="Sema"/>
    <property type="match status" value="1"/>
</dbReference>
<dbReference type="InterPro" id="IPR013783">
    <property type="entry name" value="Ig-like_fold"/>
</dbReference>
<evidence type="ECO:0000256" key="7">
    <source>
        <dbReference type="ARBA" id="ARBA00023157"/>
    </source>
</evidence>
<keyword evidence="4" id="KW-0677">Repeat</keyword>
<evidence type="ECO:0000256" key="11">
    <source>
        <dbReference type="SAM" id="SignalP"/>
    </source>
</evidence>
<dbReference type="PANTHER" id="PTHR22625">
    <property type="entry name" value="PLEXIN"/>
    <property type="match status" value="1"/>
</dbReference>
<dbReference type="Proteomes" id="UP000663891">
    <property type="component" value="Unassembled WGS sequence"/>
</dbReference>
<name>A0A814D479_9BILA</name>
<keyword evidence="7" id="KW-1015">Disulfide bond</keyword>
<dbReference type="InterPro" id="IPR001627">
    <property type="entry name" value="Semap_dom"/>
</dbReference>
<dbReference type="SUPFAM" id="SSF81296">
    <property type="entry name" value="E set domains"/>
    <property type="match status" value="3"/>
</dbReference>
<dbReference type="SUPFAM" id="SSF101912">
    <property type="entry name" value="Sema domain"/>
    <property type="match status" value="1"/>
</dbReference>
<keyword evidence="8" id="KW-0325">Glycoprotein</keyword>
<dbReference type="GO" id="GO:0050772">
    <property type="term" value="P:positive regulation of axonogenesis"/>
    <property type="evidence" value="ECO:0007669"/>
    <property type="project" value="TreeGrafter"/>
</dbReference>
<dbReference type="GO" id="GO:0005886">
    <property type="term" value="C:plasma membrane"/>
    <property type="evidence" value="ECO:0007669"/>
    <property type="project" value="TreeGrafter"/>
</dbReference>
<dbReference type="InterPro" id="IPR015943">
    <property type="entry name" value="WD40/YVTN_repeat-like_dom_sf"/>
</dbReference>
<feature type="transmembrane region" description="Helical" evidence="10">
    <location>
        <begin position="1198"/>
        <end position="1224"/>
    </location>
</feature>
<keyword evidence="2 10" id="KW-0812">Transmembrane</keyword>
<dbReference type="GO" id="GO:0002116">
    <property type="term" value="C:semaphorin receptor complex"/>
    <property type="evidence" value="ECO:0007669"/>
    <property type="project" value="TreeGrafter"/>
</dbReference>
<evidence type="ECO:0000256" key="6">
    <source>
        <dbReference type="ARBA" id="ARBA00023136"/>
    </source>
</evidence>
<dbReference type="GO" id="GO:0007162">
    <property type="term" value="P:negative regulation of cell adhesion"/>
    <property type="evidence" value="ECO:0007669"/>
    <property type="project" value="TreeGrafter"/>
</dbReference>
<reference evidence="13" key="1">
    <citation type="submission" date="2021-02" db="EMBL/GenBank/DDBJ databases">
        <authorList>
            <person name="Nowell W R."/>
        </authorList>
    </citation>
    <scope>NUCLEOTIDE SEQUENCE</scope>
</reference>
<dbReference type="PANTHER" id="PTHR22625:SF70">
    <property type="entry name" value="PLEXIN A, ISOFORM A"/>
    <property type="match status" value="1"/>
</dbReference>
<dbReference type="Gene3D" id="2.60.40.10">
    <property type="entry name" value="Immunoglobulins"/>
    <property type="match status" value="2"/>
</dbReference>
<dbReference type="GO" id="GO:0030334">
    <property type="term" value="P:regulation of cell migration"/>
    <property type="evidence" value="ECO:0007669"/>
    <property type="project" value="TreeGrafter"/>
</dbReference>
<evidence type="ECO:0000256" key="4">
    <source>
        <dbReference type="ARBA" id="ARBA00022737"/>
    </source>
</evidence>
<comment type="caution">
    <text evidence="13">The sequence shown here is derived from an EMBL/GenBank/DDBJ whole genome shotgun (WGS) entry which is preliminary data.</text>
</comment>
<dbReference type="EMBL" id="CAJNON010000090">
    <property type="protein sequence ID" value="CAF0949119.1"/>
    <property type="molecule type" value="Genomic_DNA"/>
</dbReference>
<dbReference type="Pfam" id="PF01833">
    <property type="entry name" value="TIG"/>
    <property type="match status" value="2"/>
</dbReference>
<dbReference type="OrthoDB" id="125363at2759"/>
<dbReference type="InterPro" id="IPR014756">
    <property type="entry name" value="Ig_E-set"/>
</dbReference>
<feature type="signal peptide" evidence="11">
    <location>
        <begin position="1"/>
        <end position="16"/>
    </location>
</feature>
<dbReference type="GO" id="GO:0017154">
    <property type="term" value="F:semaphorin receptor activity"/>
    <property type="evidence" value="ECO:0007669"/>
    <property type="project" value="InterPro"/>
</dbReference>
<evidence type="ECO:0000256" key="1">
    <source>
        <dbReference type="ARBA" id="ARBA00004167"/>
    </source>
</evidence>
<dbReference type="SMART" id="SM00429">
    <property type="entry name" value="IPT"/>
    <property type="match status" value="3"/>
</dbReference>
<evidence type="ECO:0000313" key="13">
    <source>
        <dbReference type="EMBL" id="CAF0949119.1"/>
    </source>
</evidence>
<organism evidence="13 14">
    <name type="scientific">Adineta steineri</name>
    <dbReference type="NCBI Taxonomy" id="433720"/>
    <lineage>
        <taxon>Eukaryota</taxon>
        <taxon>Metazoa</taxon>
        <taxon>Spiralia</taxon>
        <taxon>Gnathifera</taxon>
        <taxon>Rotifera</taxon>
        <taxon>Eurotatoria</taxon>
        <taxon>Bdelloidea</taxon>
        <taxon>Adinetida</taxon>
        <taxon>Adinetidae</taxon>
        <taxon>Adineta</taxon>
    </lineage>
</organism>
<dbReference type="InterPro" id="IPR031148">
    <property type="entry name" value="Plexin"/>
</dbReference>
<evidence type="ECO:0000256" key="9">
    <source>
        <dbReference type="PROSITE-ProRule" id="PRU00352"/>
    </source>
</evidence>
<dbReference type="InterPro" id="IPR002909">
    <property type="entry name" value="IPT_dom"/>
</dbReference>
<feature type="domain" description="Sema" evidence="12">
    <location>
        <begin position="1"/>
        <end position="477"/>
    </location>
</feature>
<dbReference type="InterPro" id="IPR036352">
    <property type="entry name" value="Semap_dom_sf"/>
</dbReference>
<keyword evidence="5 10" id="KW-1133">Transmembrane helix</keyword>
<dbReference type="InterPro" id="IPR016201">
    <property type="entry name" value="PSI"/>
</dbReference>
<gene>
    <name evidence="13" type="ORF">VCS650_LOCUS11962</name>
</gene>
<accession>A0A814D479</accession>
<keyword evidence="3 11" id="KW-0732">Signal</keyword>
<dbReference type="SMART" id="SM00423">
    <property type="entry name" value="PSI"/>
    <property type="match status" value="3"/>
</dbReference>
<dbReference type="PROSITE" id="PS51004">
    <property type="entry name" value="SEMA"/>
    <property type="match status" value="1"/>
</dbReference>
<feature type="chain" id="PRO_5032718371" description="Sema domain-containing protein" evidence="11">
    <location>
        <begin position="17"/>
        <end position="1848"/>
    </location>
</feature>
<evidence type="ECO:0000256" key="8">
    <source>
        <dbReference type="ARBA" id="ARBA00023180"/>
    </source>
</evidence>
<dbReference type="Pfam" id="PF01403">
    <property type="entry name" value="Sema"/>
    <property type="match status" value="1"/>
</dbReference>
<evidence type="ECO:0000256" key="2">
    <source>
        <dbReference type="ARBA" id="ARBA00022692"/>
    </source>
</evidence>
<evidence type="ECO:0000259" key="12">
    <source>
        <dbReference type="PROSITE" id="PS51004"/>
    </source>
</evidence>
<proteinExistence type="predicted"/>
<dbReference type="CDD" id="cd00603">
    <property type="entry name" value="IPT_PCSR"/>
    <property type="match status" value="1"/>
</dbReference>
<sequence>MNTLIFIFYLIQLTNSLNLHFSNPLQRFVYDNLTNTIILTSVNHIYSLNASDLSILSDIDISPTYKEQQQHSCLLNNKTIVSNTHYYFSTTSYLTPSINKTFNQLLLLINDSILICSTLNRGGSCQLRSLINLNLIQNSSQRIVSSSPFYPSIGFINKKNQILYISNTYDSQCDPFYEIPTISGRNLFPKKNFLSVINFNSGQSALQQSTYTLRLLNIRLIKDFFLYYLYGFEYKSFSYFLTIQQSDMYHKHKFQTKILRFCQTLKQPIIQSYIEIPLTCGKNYHYLITAKYSYEKNILYGLFRNTTLANLTTTSHAICAYTIDYIQEVFFQTIKRCLVDGKGYRGLGFISPDTHCVSSKNLNEINRDYCPDENDSFFQYPIGGHRPIEQIQPIIELYEKVNFTSIEIGSNENDIIIFAGDDNGTVYTFQTSNTNEIYKQYYQSKIIIDLQLIHQKPTLKNAKLIVMTNDQIIKQNLSTCDQYTTCNECSILTHCHWCSKENRCAASFECIDEKRKMNQFDICTSIEQVIPQEIALDILQTELKIVFNVPLRNNINEYMCQFNVLDREELYYTNAILNYDTIKCLPPILKNMNYGRYNIILSIYQKNTNLTFGYYKLVFLNCSNFLSCSSCTTYSNLCLWNRETVKCISQQEQNNILSNHSHLIIHSNQCPSMYLEESLNHIAYHVDKIFHIHIEQCNQSINIHSCQLHDYRKRFSLIGSNPLLIQSFNEKNLCLLKCSFQWKNYNNSHHISFFRALKLNLSIEFSNNQTFIMPHTHISLYRCERMALNCTSCLQLDSSFGCIWCNNKCMLKNQSLKCVNKRECLLPIIQSVEPMILPLNGGTIVTIKGEHFDLSDLSIAIADILCQVIEEESSHNQIVCRSGDAGSTFHTGLVHLKFGLYGPDIYSNQIISYIHPKINSIEPLIGIQSGGTHITIHGENFTIGNSHITVLIGNQSCQLLSISQIKIECQTRSFSHSMINENERIKIIFDRQTKLIYEEFFTIVSNPILYSFDQFFQYKSFKSGGRRIIIHGENFNRVQNIQMEFQHHIFVSPLFHNNTHIIFVAPSIHELNLNQQQTIEITIHLDHFNKTSSLIYTNDPFIFELEPLLQPYTNQLVIQGINLTTIGHTKNDIIVYIGCDLCTIIHLQNDKLICQPPFYRPEKYLKTKLCYNSEHPTITVSIDNIHTHVGFMIYPKKLILLGVISGCVITILFIVPIILVIVCLKIRYSKQKYLQRYLYTNSITPEIEKEKVYQPLNISSTSLQIRSYLNYLQLCYYSNHLISNKIQYNIKPNIINQFKFFIENNDQFLNYLFQLSIQLNNKQILNDLVLTQRYNLKKLFQFNHDLIYFNICILTTYDVFLTNPIQSLFSQLYYQLKAKIHSGPIDAIEQTMSYYSLNVNTILHDHSILFKKIQLIVHIDLNNNSNDLVLNITCLTCDTISQVKEKILYQLKLLSRTSLNECKLYLLTNHSCSSSSSSSTASSSVPLVRKSLLTQVLFNRTIKYSTTTINDPYHDSNILLLNDIDNTNENIHNSKKLNTLEHYGIVIDGYELKMILANKQTNFIHNSLDLRNSLQSSCHYCSLSTSDDKILFNYLTTSPFSDTNSFTLKEEDRTRYIHLLNHTYEEIGGELGHLLMDNNHNETYRLFETKSVIHSILINIIEILFTNLIHSDTYLSELIEQYIQFFHIFYAHFIPYVFQNFNCLFDISNDKCLNSSFNILAMIFQRACCQQNESKCSLCIELLNNKNYSINIQNSTLLFADEIQRVRLYYSNLERTLTNKNKSSEYSSTNTGIDQKFELDDSIYYNLIDYTYLHTDEIIKHLRNQSFDNDTLSLFLNLMQMYQSNERS</sequence>
<dbReference type="Gene3D" id="2.130.10.10">
    <property type="entry name" value="YVTN repeat-like/Quinoprotein amine dehydrogenase"/>
    <property type="match status" value="1"/>
</dbReference>
<evidence type="ECO:0000313" key="14">
    <source>
        <dbReference type="Proteomes" id="UP000663891"/>
    </source>
</evidence>
<dbReference type="Gene3D" id="3.10.20.90">
    <property type="entry name" value="Phosphatidylinositol 3-kinase Catalytic Subunit, Chain A, domain 1"/>
    <property type="match status" value="1"/>
</dbReference>
<protein>
    <recommendedName>
        <fullName evidence="12">Sema domain-containing protein</fullName>
    </recommendedName>
</protein>